<dbReference type="STRING" id="1841861.GCA_900157365_02244"/>
<dbReference type="Proteomes" id="UP000240424">
    <property type="component" value="Unassembled WGS sequence"/>
</dbReference>
<dbReference type="InterPro" id="IPR036291">
    <property type="entry name" value="NAD(P)-bd_dom_sf"/>
</dbReference>
<feature type="region of interest" description="Disordered" evidence="2">
    <location>
        <begin position="259"/>
        <end position="281"/>
    </location>
</feature>
<accession>A0A2U3PDA1</accession>
<dbReference type="InterPro" id="IPR002347">
    <property type="entry name" value="SDR_fam"/>
</dbReference>
<gene>
    <name evidence="3" type="ORF">MNAB215_3924</name>
</gene>
<evidence type="ECO:0000313" key="4">
    <source>
        <dbReference type="Proteomes" id="UP000240424"/>
    </source>
</evidence>
<sequence>MSKQPSPSGRLRGQTVLVTGTTKGGIGYETARLLGDEGATVLTHGRTPEAAGASVENLAVDGNGAGRVIPVAADLSSIAGARQLADAVRAAAPQGIHGLVNNAGAGFNERRLSSDGFEMTMAINHVAVAALTDGLLDLLHAGADSLGRPSRVANMTALIEGRGKVETDWSYPGKYSQTQAYFNAKLTNLLYTYALARRLDGRGVTVNAVSPGTVKSDFGAKAGGIFGLMARFGAPLYGHPSKGSRGVVRIMTDPDLATATGNGGYYTPSKLKKSSKNSRTEHLQEQVYLQTERILRAHRDNHPRSVGDDRARRTPERFE</sequence>
<dbReference type="Pfam" id="PF00106">
    <property type="entry name" value="adh_short"/>
    <property type="match status" value="1"/>
</dbReference>
<evidence type="ECO:0000256" key="1">
    <source>
        <dbReference type="ARBA" id="ARBA00023002"/>
    </source>
</evidence>
<reference evidence="3 4" key="1">
    <citation type="submission" date="2017-01" db="EMBL/GenBank/DDBJ databases">
        <authorList>
            <consortium name="Urmite Genomes"/>
        </authorList>
    </citation>
    <scope>NUCLEOTIDE SEQUENCE [LARGE SCALE GENOMIC DNA]</scope>
    <source>
        <strain evidence="3 4">AB215</strain>
    </source>
</reference>
<dbReference type="Gene3D" id="3.40.50.720">
    <property type="entry name" value="NAD(P)-binding Rossmann-like Domain"/>
    <property type="match status" value="1"/>
</dbReference>
<protein>
    <submittedName>
        <fullName evidence="3">NAD(P)-dependent dehydrogenase, short-chain alcohol dehydrogenase family</fullName>
    </submittedName>
</protein>
<keyword evidence="1" id="KW-0560">Oxidoreductase</keyword>
<dbReference type="OrthoDB" id="3237043at2"/>
<dbReference type="GO" id="GO:0016491">
    <property type="term" value="F:oxidoreductase activity"/>
    <property type="evidence" value="ECO:0007669"/>
    <property type="project" value="UniProtKB-KW"/>
</dbReference>
<evidence type="ECO:0000313" key="3">
    <source>
        <dbReference type="EMBL" id="SPM41712.1"/>
    </source>
</evidence>
<dbReference type="PANTHER" id="PTHR43157:SF31">
    <property type="entry name" value="PHOSPHATIDYLINOSITOL-GLYCAN BIOSYNTHESIS CLASS F PROTEIN"/>
    <property type="match status" value="1"/>
</dbReference>
<dbReference type="AlphaFoldDB" id="A0A2U3PDA1"/>
<evidence type="ECO:0000256" key="2">
    <source>
        <dbReference type="SAM" id="MobiDB-lite"/>
    </source>
</evidence>
<dbReference type="RefSeq" id="WP_083746180.1">
    <property type="nucleotide sequence ID" value="NZ_FUEZ01000004.1"/>
</dbReference>
<dbReference type="PANTHER" id="PTHR43157">
    <property type="entry name" value="PHOSPHATIDYLINOSITOL-GLYCAN BIOSYNTHESIS CLASS F PROTEIN-RELATED"/>
    <property type="match status" value="1"/>
</dbReference>
<dbReference type="SUPFAM" id="SSF51735">
    <property type="entry name" value="NAD(P)-binding Rossmann-fold domains"/>
    <property type="match status" value="1"/>
</dbReference>
<name>A0A2U3PDA1_9MYCO</name>
<feature type="region of interest" description="Disordered" evidence="2">
    <location>
        <begin position="297"/>
        <end position="319"/>
    </location>
</feature>
<organism evidence="3 4">
    <name type="scientific">Mycobacterium numidiamassiliense</name>
    <dbReference type="NCBI Taxonomy" id="1841861"/>
    <lineage>
        <taxon>Bacteria</taxon>
        <taxon>Bacillati</taxon>
        <taxon>Actinomycetota</taxon>
        <taxon>Actinomycetes</taxon>
        <taxon>Mycobacteriales</taxon>
        <taxon>Mycobacteriaceae</taxon>
        <taxon>Mycobacterium</taxon>
    </lineage>
</organism>
<dbReference type="EMBL" id="FUEZ01000004">
    <property type="protein sequence ID" value="SPM41712.1"/>
    <property type="molecule type" value="Genomic_DNA"/>
</dbReference>
<keyword evidence="4" id="KW-1185">Reference proteome</keyword>
<dbReference type="PRINTS" id="PR00081">
    <property type="entry name" value="GDHRDH"/>
</dbReference>
<proteinExistence type="predicted"/>